<feature type="domain" description="N-acetyltransferase" evidence="4">
    <location>
        <begin position="28"/>
        <end position="191"/>
    </location>
</feature>
<organism evidence="5">
    <name type="scientific">freshwater metagenome</name>
    <dbReference type="NCBI Taxonomy" id="449393"/>
    <lineage>
        <taxon>unclassified sequences</taxon>
        <taxon>metagenomes</taxon>
        <taxon>ecological metagenomes</taxon>
    </lineage>
</organism>
<evidence type="ECO:0000256" key="2">
    <source>
        <dbReference type="ARBA" id="ARBA00023315"/>
    </source>
</evidence>
<reference evidence="5" key="1">
    <citation type="submission" date="2020-05" db="EMBL/GenBank/DDBJ databases">
        <authorList>
            <person name="Chiriac C."/>
            <person name="Salcher M."/>
            <person name="Ghai R."/>
            <person name="Kavagutti S V."/>
        </authorList>
    </citation>
    <scope>NUCLEOTIDE SEQUENCE</scope>
</reference>
<proteinExistence type="inferred from homology"/>
<evidence type="ECO:0000256" key="1">
    <source>
        <dbReference type="ARBA" id="ARBA00022679"/>
    </source>
</evidence>
<keyword evidence="2" id="KW-0012">Acyltransferase</keyword>
<dbReference type="InterPro" id="IPR051531">
    <property type="entry name" value="N-acetyltransferase"/>
</dbReference>
<dbReference type="PANTHER" id="PTHR43792:SF8">
    <property type="entry name" value="[RIBOSOMAL PROTEIN US5]-ALANINE N-ACETYLTRANSFERASE"/>
    <property type="match status" value="1"/>
</dbReference>
<keyword evidence="1" id="KW-0808">Transferase</keyword>
<dbReference type="GO" id="GO:0005737">
    <property type="term" value="C:cytoplasm"/>
    <property type="evidence" value="ECO:0007669"/>
    <property type="project" value="TreeGrafter"/>
</dbReference>
<dbReference type="AlphaFoldDB" id="A0A6J5YV35"/>
<dbReference type="InterPro" id="IPR016181">
    <property type="entry name" value="Acyl_CoA_acyltransferase"/>
</dbReference>
<gene>
    <name evidence="5" type="ORF">UFOPK3574_00320</name>
</gene>
<dbReference type="PANTHER" id="PTHR43792">
    <property type="entry name" value="GNAT FAMILY, PUTATIVE (AFU_ORTHOLOGUE AFUA_3G00765)-RELATED-RELATED"/>
    <property type="match status" value="1"/>
</dbReference>
<evidence type="ECO:0000259" key="4">
    <source>
        <dbReference type="PROSITE" id="PS51186"/>
    </source>
</evidence>
<protein>
    <submittedName>
        <fullName evidence="5">Unannotated protein</fullName>
    </submittedName>
</protein>
<comment type="similarity">
    <text evidence="3">Belongs to the acetyltransferase family. RimJ subfamily.</text>
</comment>
<dbReference type="Pfam" id="PF13302">
    <property type="entry name" value="Acetyltransf_3"/>
    <property type="match status" value="1"/>
</dbReference>
<dbReference type="EMBL" id="CAESAF010000018">
    <property type="protein sequence ID" value="CAB4332772.1"/>
    <property type="molecule type" value="Genomic_DNA"/>
</dbReference>
<name>A0A6J5YV35_9ZZZZ</name>
<sequence length="194" mass="22560">MSENWPVYLNSGELVLQPLRLRDRKRWLNVRNSNRDWLAEWEATLPQVPGEADSKNLPTFYEMVTWHRREGRQGRSYSLAIWHINSQGKNLIGQITMGGVMYGAMRGAHIGYWIDRAYANRGFTTQAVQLVTDFGFNALKLHRIEINIRPENAPSIRVAEKSGYVFEGVRPRYLHIDGSWRDHVCYVKENTQVI</sequence>
<dbReference type="Gene3D" id="3.40.630.30">
    <property type="match status" value="1"/>
</dbReference>
<dbReference type="SUPFAM" id="SSF55729">
    <property type="entry name" value="Acyl-CoA N-acyltransferases (Nat)"/>
    <property type="match status" value="1"/>
</dbReference>
<accession>A0A6J5YV35</accession>
<dbReference type="InterPro" id="IPR000182">
    <property type="entry name" value="GNAT_dom"/>
</dbReference>
<dbReference type="PROSITE" id="PS51186">
    <property type="entry name" value="GNAT"/>
    <property type="match status" value="1"/>
</dbReference>
<evidence type="ECO:0000256" key="3">
    <source>
        <dbReference type="ARBA" id="ARBA00038502"/>
    </source>
</evidence>
<evidence type="ECO:0000313" key="5">
    <source>
        <dbReference type="EMBL" id="CAB4332772.1"/>
    </source>
</evidence>
<dbReference type="GO" id="GO:0008999">
    <property type="term" value="F:protein-N-terminal-alanine acetyltransferase activity"/>
    <property type="evidence" value="ECO:0007669"/>
    <property type="project" value="TreeGrafter"/>
</dbReference>